<comment type="similarity">
    <text evidence="2">Belongs to the MotB family.</text>
</comment>
<sequence>MKKRRKPHNEEHADETWLIPYADLLTLLLALFIVLFATSKIDLKKFDEMMISFNSVLSGGTGLFEKSTVVPIGTDTAQKAKIEVKDNTLRKEQAEKLQKEMQDLQNLKKKIDAYIDKNGLNSQLQTTLNSQQLVLKISDNALFPSGSANVKPEAQKLASNISVLLEQYPQYEVIVSGHTDNRPIHTAEFESNWDLSTARALNFMKILIQDNNLDKKRFSAVGYGEFRPVESNDTEEGRAKNRRVEVSIFRNLNLEPDKTIQVGN</sequence>
<evidence type="ECO:0000256" key="7">
    <source>
        <dbReference type="PROSITE-ProRule" id="PRU00473"/>
    </source>
</evidence>
<protein>
    <submittedName>
        <fullName evidence="11">Flagellar motor protein MotB</fullName>
    </submittedName>
</protein>
<keyword evidence="11" id="KW-0969">Cilium</keyword>
<keyword evidence="12" id="KW-1185">Reference proteome</keyword>
<evidence type="ECO:0000313" key="12">
    <source>
        <dbReference type="Proteomes" id="UP001310386"/>
    </source>
</evidence>
<comment type="subcellular location">
    <subcellularLocation>
        <location evidence="1">Cell membrane</location>
        <topology evidence="1">Single-pass membrane protein</topology>
    </subcellularLocation>
</comment>
<reference evidence="11" key="1">
    <citation type="submission" date="2023-12" db="EMBL/GenBank/DDBJ databases">
        <title>Fervidustalea candida gen. nov., sp. nov., a novel member of the family Paenibacillaceae isolated from a geothermal area.</title>
        <authorList>
            <person name="Li W.-J."/>
            <person name="Jiao J.-Y."/>
            <person name="Chen Y."/>
        </authorList>
    </citation>
    <scope>NUCLEOTIDE SEQUENCE</scope>
    <source>
        <strain evidence="11">SYSU GA230002</strain>
    </source>
</reference>
<feature type="coiled-coil region" evidence="8">
    <location>
        <begin position="77"/>
        <end position="117"/>
    </location>
</feature>
<dbReference type="PROSITE" id="PS51123">
    <property type="entry name" value="OMPA_2"/>
    <property type="match status" value="1"/>
</dbReference>
<dbReference type="PANTHER" id="PTHR30329:SF21">
    <property type="entry name" value="LIPOPROTEIN YIAD-RELATED"/>
    <property type="match status" value="1"/>
</dbReference>
<keyword evidence="4 9" id="KW-0812">Transmembrane</keyword>
<evidence type="ECO:0000256" key="6">
    <source>
        <dbReference type="ARBA" id="ARBA00023136"/>
    </source>
</evidence>
<gene>
    <name evidence="11" type="primary">motB</name>
    <name evidence="11" type="ORF">VF724_09460</name>
</gene>
<evidence type="ECO:0000256" key="3">
    <source>
        <dbReference type="ARBA" id="ARBA00022475"/>
    </source>
</evidence>
<keyword evidence="6 7" id="KW-0472">Membrane</keyword>
<feature type="domain" description="OmpA-like" evidence="10">
    <location>
        <begin position="130"/>
        <end position="252"/>
    </location>
</feature>
<dbReference type="SUPFAM" id="SSF103088">
    <property type="entry name" value="OmpA-like"/>
    <property type="match status" value="1"/>
</dbReference>
<feature type="transmembrane region" description="Helical" evidence="9">
    <location>
        <begin position="21"/>
        <end position="39"/>
    </location>
</feature>
<dbReference type="EMBL" id="JAYJLD010000011">
    <property type="protein sequence ID" value="MEB3101890.1"/>
    <property type="molecule type" value="Genomic_DNA"/>
</dbReference>
<dbReference type="NCBIfam" id="NF005831">
    <property type="entry name" value="PRK07734.1"/>
    <property type="match status" value="1"/>
</dbReference>
<dbReference type="PANTHER" id="PTHR30329">
    <property type="entry name" value="STATOR ELEMENT OF FLAGELLAR MOTOR COMPLEX"/>
    <property type="match status" value="1"/>
</dbReference>
<keyword evidence="3" id="KW-1003">Cell membrane</keyword>
<keyword evidence="11" id="KW-0282">Flagellum</keyword>
<dbReference type="InterPro" id="IPR006665">
    <property type="entry name" value="OmpA-like"/>
</dbReference>
<dbReference type="Pfam" id="PF13677">
    <property type="entry name" value="MotB_plug"/>
    <property type="match status" value="1"/>
</dbReference>
<dbReference type="Gene3D" id="3.30.1330.60">
    <property type="entry name" value="OmpA-like domain"/>
    <property type="match status" value="1"/>
</dbReference>
<proteinExistence type="inferred from homology"/>
<evidence type="ECO:0000256" key="9">
    <source>
        <dbReference type="SAM" id="Phobius"/>
    </source>
</evidence>
<keyword evidence="11" id="KW-0966">Cell projection</keyword>
<dbReference type="InterPro" id="IPR050330">
    <property type="entry name" value="Bact_OuterMem_StrucFunc"/>
</dbReference>
<evidence type="ECO:0000256" key="8">
    <source>
        <dbReference type="SAM" id="Coils"/>
    </source>
</evidence>
<evidence type="ECO:0000259" key="10">
    <source>
        <dbReference type="PROSITE" id="PS51123"/>
    </source>
</evidence>
<evidence type="ECO:0000256" key="1">
    <source>
        <dbReference type="ARBA" id="ARBA00004162"/>
    </source>
</evidence>
<evidence type="ECO:0000256" key="2">
    <source>
        <dbReference type="ARBA" id="ARBA00008914"/>
    </source>
</evidence>
<keyword evidence="5 9" id="KW-1133">Transmembrane helix</keyword>
<dbReference type="InterPro" id="IPR036737">
    <property type="entry name" value="OmpA-like_sf"/>
</dbReference>
<dbReference type="Pfam" id="PF00691">
    <property type="entry name" value="OmpA"/>
    <property type="match status" value="1"/>
</dbReference>
<evidence type="ECO:0000256" key="4">
    <source>
        <dbReference type="ARBA" id="ARBA00022692"/>
    </source>
</evidence>
<evidence type="ECO:0000313" key="11">
    <source>
        <dbReference type="EMBL" id="MEB3101890.1"/>
    </source>
</evidence>
<evidence type="ECO:0000256" key="5">
    <source>
        <dbReference type="ARBA" id="ARBA00022989"/>
    </source>
</evidence>
<keyword evidence="8" id="KW-0175">Coiled coil</keyword>
<dbReference type="InterPro" id="IPR025713">
    <property type="entry name" value="MotB-like_N_dom"/>
</dbReference>
<organism evidence="11 12">
    <name type="scientific">Ferviditalea candida</name>
    <dbReference type="NCBI Taxonomy" id="3108399"/>
    <lineage>
        <taxon>Bacteria</taxon>
        <taxon>Bacillati</taxon>
        <taxon>Bacillota</taxon>
        <taxon>Bacilli</taxon>
        <taxon>Bacillales</taxon>
        <taxon>Paenibacillaceae</taxon>
        <taxon>Ferviditalea</taxon>
    </lineage>
</organism>
<comment type="caution">
    <text evidence="11">The sequence shown here is derived from an EMBL/GenBank/DDBJ whole genome shotgun (WGS) entry which is preliminary data.</text>
</comment>
<dbReference type="Proteomes" id="UP001310386">
    <property type="component" value="Unassembled WGS sequence"/>
</dbReference>
<accession>A0ABU5ZHA5</accession>
<dbReference type="CDD" id="cd07185">
    <property type="entry name" value="OmpA_C-like"/>
    <property type="match status" value="1"/>
</dbReference>
<name>A0ABU5ZHA5_9BACL</name>
<dbReference type="RefSeq" id="WP_371754012.1">
    <property type="nucleotide sequence ID" value="NZ_JAYJLD010000011.1"/>
</dbReference>